<keyword evidence="8" id="KW-1185">Reference proteome</keyword>
<reference evidence="7 8" key="1">
    <citation type="submission" date="2015-11" db="EMBL/GenBank/DDBJ databases">
        <title>Genomic analysis of 38 Legionella species identifies large and diverse effector repertoires.</title>
        <authorList>
            <person name="Burstein D."/>
            <person name="Amaro F."/>
            <person name="Zusman T."/>
            <person name="Lifshitz Z."/>
            <person name="Cohen O."/>
            <person name="Gilbert J.A."/>
            <person name="Pupko T."/>
            <person name="Shuman H.A."/>
            <person name="Segal G."/>
        </authorList>
    </citation>
    <scope>NUCLEOTIDE SEQUENCE [LARGE SCALE GENOMIC DNA]</scope>
    <source>
        <strain evidence="7 8">ATCC 49751</strain>
    </source>
</reference>
<dbReference type="GO" id="GO:0003676">
    <property type="term" value="F:nucleic acid binding"/>
    <property type="evidence" value="ECO:0007669"/>
    <property type="project" value="InterPro"/>
</dbReference>
<keyword evidence="4" id="KW-0378">Hydrolase</keyword>
<evidence type="ECO:0000256" key="1">
    <source>
        <dbReference type="ARBA" id="ARBA00022722"/>
    </source>
</evidence>
<gene>
    <name evidence="7" type="ORF">Llan_1943</name>
</gene>
<dbReference type="CDD" id="cd11010">
    <property type="entry name" value="S1-P1_nuclease"/>
    <property type="match status" value="1"/>
</dbReference>
<organism evidence="7 8">
    <name type="scientific">Legionella lansingensis</name>
    <dbReference type="NCBI Taxonomy" id="45067"/>
    <lineage>
        <taxon>Bacteria</taxon>
        <taxon>Pseudomonadati</taxon>
        <taxon>Pseudomonadota</taxon>
        <taxon>Gammaproteobacteria</taxon>
        <taxon>Legionellales</taxon>
        <taxon>Legionellaceae</taxon>
        <taxon>Legionella</taxon>
    </lineage>
</organism>
<dbReference type="eggNOG" id="ENOG502Z82C">
    <property type="taxonomic scope" value="Bacteria"/>
</dbReference>
<dbReference type="STRING" id="45067.Llan_1943"/>
<dbReference type="Pfam" id="PF02265">
    <property type="entry name" value="S1-P1_nuclease"/>
    <property type="match status" value="1"/>
</dbReference>
<keyword evidence="2" id="KW-0479">Metal-binding</keyword>
<name>A0A0W0VJM2_9GAMM</name>
<dbReference type="GO" id="GO:0046872">
    <property type="term" value="F:metal ion binding"/>
    <property type="evidence" value="ECO:0007669"/>
    <property type="project" value="UniProtKB-KW"/>
</dbReference>
<comment type="caution">
    <text evidence="7">The sequence shown here is derived from an EMBL/GenBank/DDBJ whole genome shotgun (WGS) entry which is preliminary data.</text>
</comment>
<dbReference type="GO" id="GO:0004519">
    <property type="term" value="F:endonuclease activity"/>
    <property type="evidence" value="ECO:0007669"/>
    <property type="project" value="UniProtKB-KW"/>
</dbReference>
<protein>
    <submittedName>
        <fullName evidence="7">3'-nucleotidase/nuclease</fullName>
    </submittedName>
</protein>
<dbReference type="AlphaFoldDB" id="A0A0W0VJM2"/>
<dbReference type="GO" id="GO:0006308">
    <property type="term" value="P:DNA catabolic process"/>
    <property type="evidence" value="ECO:0007669"/>
    <property type="project" value="InterPro"/>
</dbReference>
<dbReference type="RefSeq" id="WP_028373719.1">
    <property type="nucleotide sequence ID" value="NZ_CAAAJD010000023.1"/>
</dbReference>
<sequence length="272" mass="30833">MIRRISFLLFLVMAVKGYSWNALGHRLVAQIAYNHLTPKAKKVCNHYNHALDSMYRSQSFVNAAAWLDGLRYQNDLWLGPKHYIDIPFSWDGTELVQPDDINAVSAIIDASKILQENLANDFTKGFTLRILLHVVGDIHQPLHAANQFSIEHPQGDQGGNLFPLSSNSIATNLHSYWDKGGGLLNNAEHYSAKQLRLKAHNIEKHWPCHLEDMNLDPETWATESHQIAITKVYHLKPGQKPSQKYQKMTEIITEQRIALAGCRLAALLNKLV</sequence>
<dbReference type="PANTHER" id="PTHR33146">
    <property type="entry name" value="ENDONUCLEASE 4"/>
    <property type="match status" value="1"/>
</dbReference>
<proteinExistence type="predicted"/>
<dbReference type="Proteomes" id="UP000054869">
    <property type="component" value="Unassembled WGS sequence"/>
</dbReference>
<evidence type="ECO:0000313" key="7">
    <source>
        <dbReference type="EMBL" id="KTD20292.1"/>
    </source>
</evidence>
<dbReference type="Gene3D" id="1.10.575.10">
    <property type="entry name" value="P1 Nuclease"/>
    <property type="match status" value="1"/>
</dbReference>
<keyword evidence="3" id="KW-0255">Endonuclease</keyword>
<evidence type="ECO:0000256" key="5">
    <source>
        <dbReference type="ARBA" id="ARBA00023157"/>
    </source>
</evidence>
<dbReference type="GO" id="GO:0016788">
    <property type="term" value="F:hydrolase activity, acting on ester bonds"/>
    <property type="evidence" value="ECO:0007669"/>
    <property type="project" value="InterPro"/>
</dbReference>
<evidence type="ECO:0000313" key="8">
    <source>
        <dbReference type="Proteomes" id="UP000054869"/>
    </source>
</evidence>
<dbReference type="PANTHER" id="PTHR33146:SF10">
    <property type="entry name" value="STRAND-SPECIFIC NUCLEASE, PUTATIVE-RELATED"/>
    <property type="match status" value="1"/>
</dbReference>
<dbReference type="SUPFAM" id="SSF48537">
    <property type="entry name" value="Phospholipase C/P1 nuclease"/>
    <property type="match status" value="1"/>
</dbReference>
<keyword evidence="5" id="KW-1015">Disulfide bond</keyword>
<dbReference type="EMBL" id="LNYI01000042">
    <property type="protein sequence ID" value="KTD20292.1"/>
    <property type="molecule type" value="Genomic_DNA"/>
</dbReference>
<dbReference type="OrthoDB" id="267579at2"/>
<accession>A0A0W0VJM2</accession>
<dbReference type="InterPro" id="IPR008947">
    <property type="entry name" value="PLipase_C/P1_nuclease_dom_sf"/>
</dbReference>
<evidence type="ECO:0000256" key="6">
    <source>
        <dbReference type="ARBA" id="ARBA00023180"/>
    </source>
</evidence>
<keyword evidence="6" id="KW-0325">Glycoprotein</keyword>
<keyword evidence="1" id="KW-0540">Nuclease</keyword>
<evidence type="ECO:0000256" key="2">
    <source>
        <dbReference type="ARBA" id="ARBA00022723"/>
    </source>
</evidence>
<evidence type="ECO:0000256" key="3">
    <source>
        <dbReference type="ARBA" id="ARBA00022759"/>
    </source>
</evidence>
<dbReference type="PATRIC" id="fig|45067.4.peg.2032"/>
<dbReference type="InterPro" id="IPR003154">
    <property type="entry name" value="S1/P1nuclease"/>
</dbReference>
<evidence type="ECO:0000256" key="4">
    <source>
        <dbReference type="ARBA" id="ARBA00022801"/>
    </source>
</evidence>